<dbReference type="GO" id="GO:0035556">
    <property type="term" value="P:intracellular signal transduction"/>
    <property type="evidence" value="ECO:0007669"/>
    <property type="project" value="InterPro"/>
</dbReference>
<keyword evidence="1" id="KW-0472">Membrane</keyword>
<dbReference type="InterPro" id="IPR007890">
    <property type="entry name" value="CHASE2"/>
</dbReference>
<dbReference type="STRING" id="670307.HYPDE_28788"/>
<dbReference type="EMBL" id="CP005587">
    <property type="protein sequence ID" value="AGK57436.1"/>
    <property type="molecule type" value="Genomic_DNA"/>
</dbReference>
<dbReference type="eggNOG" id="COG2114">
    <property type="taxonomic scope" value="Bacteria"/>
</dbReference>
<keyword evidence="1" id="KW-0812">Transmembrane</keyword>
<dbReference type="Gene3D" id="3.30.70.1230">
    <property type="entry name" value="Nucleotide cyclase"/>
    <property type="match status" value="1"/>
</dbReference>
<keyword evidence="1" id="KW-1133">Transmembrane helix</keyword>
<dbReference type="InterPro" id="IPR029787">
    <property type="entry name" value="Nucleotide_cyclase"/>
</dbReference>
<gene>
    <name evidence="3" type="ORF">HYPDE_28788</name>
</gene>
<dbReference type="eggNOG" id="COG4252">
    <property type="taxonomic scope" value="Bacteria"/>
</dbReference>
<dbReference type="RefSeq" id="WP_015597472.1">
    <property type="nucleotide sequence ID" value="NC_021172.1"/>
</dbReference>
<dbReference type="KEGG" id="hdt:HYPDE_28788"/>
<dbReference type="SUPFAM" id="SSF55073">
    <property type="entry name" value="Nucleotide cyclase"/>
    <property type="match status" value="1"/>
</dbReference>
<feature type="transmembrane region" description="Helical" evidence="1">
    <location>
        <begin position="443"/>
        <end position="462"/>
    </location>
</feature>
<organism evidence="3 4">
    <name type="scientific">Hyphomicrobium denitrificans 1NES1</name>
    <dbReference type="NCBI Taxonomy" id="670307"/>
    <lineage>
        <taxon>Bacteria</taxon>
        <taxon>Pseudomonadati</taxon>
        <taxon>Pseudomonadota</taxon>
        <taxon>Alphaproteobacteria</taxon>
        <taxon>Hyphomicrobiales</taxon>
        <taxon>Hyphomicrobiaceae</taxon>
        <taxon>Hyphomicrobium</taxon>
    </lineage>
</organism>
<dbReference type="PANTHER" id="PTHR43081">
    <property type="entry name" value="ADENYLATE CYCLASE, TERMINAL-DIFFERENTIATION SPECIFIC-RELATED"/>
    <property type="match status" value="1"/>
</dbReference>
<dbReference type="SMART" id="SM00044">
    <property type="entry name" value="CYCc"/>
    <property type="match status" value="1"/>
</dbReference>
<feature type="transmembrane region" description="Helical" evidence="1">
    <location>
        <begin position="385"/>
        <end position="404"/>
    </location>
</feature>
<dbReference type="InterPro" id="IPR050697">
    <property type="entry name" value="Adenylyl/Guanylyl_Cyclase_3/4"/>
</dbReference>
<dbReference type="AlphaFoldDB" id="N0BA73"/>
<evidence type="ECO:0000256" key="1">
    <source>
        <dbReference type="SAM" id="Phobius"/>
    </source>
</evidence>
<dbReference type="Pfam" id="PF00211">
    <property type="entry name" value="Guanylate_cyc"/>
    <property type="match status" value="1"/>
</dbReference>
<dbReference type="GO" id="GO:0004016">
    <property type="term" value="F:adenylate cyclase activity"/>
    <property type="evidence" value="ECO:0007669"/>
    <property type="project" value="UniProtKB-ARBA"/>
</dbReference>
<evidence type="ECO:0000259" key="2">
    <source>
        <dbReference type="PROSITE" id="PS50125"/>
    </source>
</evidence>
<evidence type="ECO:0000313" key="3">
    <source>
        <dbReference type="EMBL" id="AGK57436.1"/>
    </source>
</evidence>
<reference evidence="3 4" key="1">
    <citation type="journal article" date="2013" name="Genome Announc.">
        <title>Genome sequences for three denitrifying bacterial strains isolated from a uranium- and nitrate-contaminated subsurface environment.</title>
        <authorList>
            <person name="Venkatramanan R."/>
            <person name="Prakash O."/>
            <person name="Woyke T."/>
            <person name="Chain P."/>
            <person name="Goodwin L.A."/>
            <person name="Watson D."/>
            <person name="Brooks S."/>
            <person name="Kostka J.E."/>
            <person name="Green S.J."/>
        </authorList>
    </citation>
    <scope>NUCLEOTIDE SEQUENCE [LARGE SCALE GENOMIC DNA]</scope>
    <source>
        <strain evidence="3 4">1NES1</strain>
    </source>
</reference>
<dbReference type="PANTHER" id="PTHR43081:SF1">
    <property type="entry name" value="ADENYLATE CYCLASE, TERMINAL-DIFFERENTIATION SPECIFIC"/>
    <property type="match status" value="1"/>
</dbReference>
<feature type="domain" description="Guanylate cyclase" evidence="2">
    <location>
        <begin position="504"/>
        <end position="642"/>
    </location>
</feature>
<keyword evidence="4" id="KW-1185">Reference proteome</keyword>
<dbReference type="InterPro" id="IPR001054">
    <property type="entry name" value="A/G_cyclase"/>
</dbReference>
<feature type="transmembrane region" description="Helical" evidence="1">
    <location>
        <begin position="411"/>
        <end position="431"/>
    </location>
</feature>
<dbReference type="PROSITE" id="PS50125">
    <property type="entry name" value="GUANYLATE_CYCLASE_2"/>
    <property type="match status" value="1"/>
</dbReference>
<dbReference type="SMART" id="SM01080">
    <property type="entry name" value="CHASE2"/>
    <property type="match status" value="1"/>
</dbReference>
<protein>
    <submittedName>
        <fullName evidence="3">Adenylate/guanylate cyclase with Chase sensor</fullName>
    </submittedName>
</protein>
<name>N0BA73_9HYPH</name>
<dbReference type="Pfam" id="PF05226">
    <property type="entry name" value="CHASE2"/>
    <property type="match status" value="1"/>
</dbReference>
<dbReference type="Proteomes" id="UP000005952">
    <property type="component" value="Chromosome"/>
</dbReference>
<dbReference type="CDD" id="cd07302">
    <property type="entry name" value="CHD"/>
    <property type="match status" value="1"/>
</dbReference>
<proteinExistence type="predicted"/>
<accession>N0BA73</accession>
<evidence type="ECO:0000313" key="4">
    <source>
        <dbReference type="Proteomes" id="UP000005952"/>
    </source>
</evidence>
<dbReference type="GO" id="GO:0006171">
    <property type="term" value="P:cAMP biosynthetic process"/>
    <property type="evidence" value="ECO:0007669"/>
    <property type="project" value="TreeGrafter"/>
</dbReference>
<dbReference type="HOGENOM" id="CLU_000445_85_1_5"/>
<sequence length="762" mass="82306">MSTALQRAKIIRALQKTSGQRFMQAFRYSEIFRLPLHVLVSMALLAGCVALRVADPQPVSRLRLSVFDSYLRAAPRAADPSFPVRVVAIDEASLARFGQWPWPRTILAELTSRLQKAGAKSITFDLVLAEPDRLSPDSLLRSLDGQSVSKEIISEIARLPSNDERFAKAIASAPVVLGVAGEANSDRKIVSYRGGISFAGDDPQMFVHSYAGGTESLPILTEAARGLGAVNWVPSDDQIVRRIPLLVAIGGKLYPSLALEALRVGTQQSTIFVKSSGGSGINAFGRKTGIEYVRVGQTILPSTDRGELWLKFSPADPRRTISAGSILDGSFNPDDIRSRHIFIGATATGLLDLRATPLAPSIPGVEIEAQALEQMLSGEHLIRPAYAAGLEIAFIVIFGALVAWMIARSGALLAAIVGGAAIASIVALSWLAYSRAGLLFDPVYPGLSIALLYLGTSLTSYIRSEIERAEIRSAFGHYVSPSVVAEIAKKPDKLKLGGDERDVTLLFADVRGFSKMSEGLQPEELVRFVNRLFTPLADTILNYRGTIDKFMGDAVMAFWNAPLQDAEHARNACRAALSMLDDVMRFNAKLSEESRLRGEAFVPVRLGIGLNTGKCVVGNVGSPQRFDYSVLGDTVNVAARFEEATKMFGADIVVGERTAAEVSNFALLELGTVMPRGKDRPERIFALIGDEAFAASAEFSELKQAHAMLLAAADDTIERKKALEKCRQLCPQTIAGYYRDDLGRPNAASAAVRPTELDGQVL</sequence>